<proteinExistence type="predicted"/>
<dbReference type="Proteomes" id="UP000626109">
    <property type="component" value="Unassembled WGS sequence"/>
</dbReference>
<dbReference type="AlphaFoldDB" id="A0A813LDM3"/>
<reference evidence="1" key="1">
    <citation type="submission" date="2021-02" db="EMBL/GenBank/DDBJ databases">
        <authorList>
            <person name="Dougan E. K."/>
            <person name="Rhodes N."/>
            <person name="Thang M."/>
            <person name="Chan C."/>
        </authorList>
    </citation>
    <scope>NUCLEOTIDE SEQUENCE</scope>
</reference>
<comment type="caution">
    <text evidence="1">The sequence shown here is derived from an EMBL/GenBank/DDBJ whole genome shotgun (WGS) entry which is preliminary data.</text>
</comment>
<name>A0A813LDM3_POLGL</name>
<evidence type="ECO:0000313" key="1">
    <source>
        <dbReference type="EMBL" id="CAE8726521.1"/>
    </source>
</evidence>
<accession>A0A813LDM3</accession>
<organism evidence="1 2">
    <name type="scientific">Polarella glacialis</name>
    <name type="common">Dinoflagellate</name>
    <dbReference type="NCBI Taxonomy" id="89957"/>
    <lineage>
        <taxon>Eukaryota</taxon>
        <taxon>Sar</taxon>
        <taxon>Alveolata</taxon>
        <taxon>Dinophyceae</taxon>
        <taxon>Suessiales</taxon>
        <taxon>Suessiaceae</taxon>
        <taxon>Polarella</taxon>
    </lineage>
</organism>
<protein>
    <submittedName>
        <fullName evidence="1">Uncharacterized protein</fullName>
    </submittedName>
</protein>
<gene>
    <name evidence="1" type="ORF">PGLA2088_LOCUS44515</name>
</gene>
<sequence>MGGTVRSAVAPSSGPEGLALPAGAVVAGIVESSLSLQAAAWELLRSSSGPPGASFAVLLVMEEEEETRPDGNDLESSPPKASRRFLGAVSLADLQRAAGELETATDV</sequence>
<evidence type="ECO:0000313" key="2">
    <source>
        <dbReference type="Proteomes" id="UP000626109"/>
    </source>
</evidence>
<dbReference type="EMBL" id="CAJNNW010035235">
    <property type="protein sequence ID" value="CAE8726521.1"/>
    <property type="molecule type" value="Genomic_DNA"/>
</dbReference>